<evidence type="ECO:0000256" key="4">
    <source>
        <dbReference type="PROSITE-ProRule" id="PRU00284"/>
    </source>
</evidence>
<dbReference type="InterPro" id="IPR004089">
    <property type="entry name" value="MCPsignal_dom"/>
</dbReference>
<dbReference type="RefSeq" id="WP_126804187.1">
    <property type="nucleotide sequence ID" value="NZ_PIPL01000002.1"/>
</dbReference>
<comment type="subcellular location">
    <subcellularLocation>
        <location evidence="1">Membrane</location>
    </subcellularLocation>
</comment>
<dbReference type="Pfam" id="PF00015">
    <property type="entry name" value="MCPsignal"/>
    <property type="match status" value="1"/>
</dbReference>
<protein>
    <recommendedName>
        <fullName evidence="7">Methyl-accepting transducer domain-containing protein</fullName>
    </recommendedName>
</protein>
<sequence length="676" mass="73453">MSWLKKYLDKISTRIIAGFIGVALLVAVTGGVGLTFINDFERTLRHVSETTTPTVTTAAELKNSMFEANALVGRALTTVSINDLTLLAEDFEIASEVFAASYRRLQELVDDRSLEEVLLETEAARIAFEQEAETVFDYQRQTIANGVEVRRRLNDFDRIAAFLTGELGDVSFHAEQMLEDIELTTSAVNLQSLVMEIQYLTRDLLNQDSPATVIPLREEIEQVFEIFDYPLERLAASDDTVVSNSVEEVSNLLRDWQQAALGQGQLVDTYIQQLDIQSTVQSSMDSMADEIMTVTFALDEVESAAQSLNDEASQGAQDSVNQAFWIIAVVVVAGFVLAILMGLWVTRTVTLPLGGEPSQMRNIAEQIAAGDLRVDSQGGEVGVLSAMLSMADKLRDLLADITSASEKLNTAANNTNRVAEDANETIQQQEQAIEQTVTAITQVVETVQGIADYAASALETTGKVQTRTEEADKAFKQTAEAIQQVAEEVERAATVVQSVESKSNEIGTVLEVIENIAEQTNLLALNAAIEAARAGEQGRGFAVVADEVRSLARKTQDSTLNIQNIIENLQKETRGAVTVMNSSQKQVLATLDKSSQASSALNVIRESMQELTGINDQVATASEELASVTHEIKSNIDEISGMSSRSAEGSVEMTQASGELTRVADSLRSLAARFTV</sequence>
<dbReference type="SUPFAM" id="SSF58104">
    <property type="entry name" value="Methyl-accepting chemotaxis protein (MCP) signaling domain"/>
    <property type="match status" value="1"/>
</dbReference>
<proteinExistence type="inferred from homology"/>
<evidence type="ECO:0000313" key="8">
    <source>
        <dbReference type="EMBL" id="RUO24485.1"/>
    </source>
</evidence>
<keyword evidence="6" id="KW-0812">Transmembrane</keyword>
<dbReference type="PROSITE" id="PS50111">
    <property type="entry name" value="CHEMOTAXIS_TRANSDUC_2"/>
    <property type="match status" value="1"/>
</dbReference>
<dbReference type="FunFam" id="1.10.287.950:FF:000001">
    <property type="entry name" value="Methyl-accepting chemotaxis sensory transducer"/>
    <property type="match status" value="1"/>
</dbReference>
<evidence type="ECO:0000256" key="5">
    <source>
        <dbReference type="SAM" id="Coils"/>
    </source>
</evidence>
<keyword evidence="2 4" id="KW-0807">Transducer</keyword>
<dbReference type="EMBL" id="PIPL01000002">
    <property type="protein sequence ID" value="RUO24485.1"/>
    <property type="molecule type" value="Genomic_DNA"/>
</dbReference>
<dbReference type="AlphaFoldDB" id="A0A432W4S0"/>
<evidence type="ECO:0000313" key="9">
    <source>
        <dbReference type="Proteomes" id="UP000288293"/>
    </source>
</evidence>
<gene>
    <name evidence="8" type="ORF">CWE09_11565</name>
</gene>
<dbReference type="GO" id="GO:0006935">
    <property type="term" value="P:chemotaxis"/>
    <property type="evidence" value="ECO:0007669"/>
    <property type="project" value="UniProtKB-ARBA"/>
</dbReference>
<name>A0A432W4S0_9GAMM</name>
<feature type="transmembrane region" description="Helical" evidence="6">
    <location>
        <begin position="323"/>
        <end position="345"/>
    </location>
</feature>
<feature type="coiled-coil region" evidence="5">
    <location>
        <begin position="394"/>
        <end position="439"/>
    </location>
</feature>
<reference evidence="8 9" key="1">
    <citation type="journal article" date="2011" name="Front. Microbiol.">
        <title>Genomic signatures of strain selection and enhancement in Bacillus atrophaeus var. globigii, a historical biowarfare simulant.</title>
        <authorList>
            <person name="Gibbons H.S."/>
            <person name="Broomall S.M."/>
            <person name="McNew L.A."/>
            <person name="Daligault H."/>
            <person name="Chapman C."/>
            <person name="Bruce D."/>
            <person name="Karavis M."/>
            <person name="Krepps M."/>
            <person name="McGregor P.A."/>
            <person name="Hong C."/>
            <person name="Park K.H."/>
            <person name="Akmal A."/>
            <person name="Feldman A."/>
            <person name="Lin J.S."/>
            <person name="Chang W.E."/>
            <person name="Higgs B.W."/>
            <person name="Demirev P."/>
            <person name="Lindquist J."/>
            <person name="Liem A."/>
            <person name="Fochler E."/>
            <person name="Read T.D."/>
            <person name="Tapia R."/>
            <person name="Johnson S."/>
            <person name="Bishop-Lilly K.A."/>
            <person name="Detter C."/>
            <person name="Han C."/>
            <person name="Sozhamannan S."/>
            <person name="Rosenzweig C.N."/>
            <person name="Skowronski E.W."/>
        </authorList>
    </citation>
    <scope>NUCLEOTIDE SEQUENCE [LARGE SCALE GENOMIC DNA]</scope>
    <source>
        <strain evidence="8 9">MLST1</strain>
    </source>
</reference>
<dbReference type="SMART" id="SM00283">
    <property type="entry name" value="MA"/>
    <property type="match status" value="1"/>
</dbReference>
<evidence type="ECO:0000256" key="1">
    <source>
        <dbReference type="ARBA" id="ARBA00004370"/>
    </source>
</evidence>
<dbReference type="GO" id="GO:0016020">
    <property type="term" value="C:membrane"/>
    <property type="evidence" value="ECO:0007669"/>
    <property type="project" value="UniProtKB-SubCell"/>
</dbReference>
<accession>A0A432W4S0</accession>
<keyword evidence="9" id="KW-1185">Reference proteome</keyword>
<evidence type="ECO:0000259" key="7">
    <source>
        <dbReference type="PROSITE" id="PS50111"/>
    </source>
</evidence>
<dbReference type="GO" id="GO:0007165">
    <property type="term" value="P:signal transduction"/>
    <property type="evidence" value="ECO:0007669"/>
    <property type="project" value="UniProtKB-KW"/>
</dbReference>
<dbReference type="Proteomes" id="UP000288293">
    <property type="component" value="Unassembled WGS sequence"/>
</dbReference>
<dbReference type="Gene3D" id="6.10.340.10">
    <property type="match status" value="1"/>
</dbReference>
<keyword evidence="6" id="KW-1133">Transmembrane helix</keyword>
<dbReference type="OrthoDB" id="5731264at2"/>
<dbReference type="PANTHER" id="PTHR32089:SF70">
    <property type="entry name" value="ENERGY TAXIS MODULATING METHYL ACCEPTING SENSORY TRANSDUCER"/>
    <property type="match status" value="1"/>
</dbReference>
<comment type="caution">
    <text evidence="8">The sequence shown here is derived from an EMBL/GenBank/DDBJ whole genome shotgun (WGS) entry which is preliminary data.</text>
</comment>
<keyword evidence="6" id="KW-0472">Membrane</keyword>
<dbReference type="CDD" id="cd11386">
    <property type="entry name" value="MCP_signal"/>
    <property type="match status" value="1"/>
</dbReference>
<evidence type="ECO:0000256" key="2">
    <source>
        <dbReference type="ARBA" id="ARBA00023224"/>
    </source>
</evidence>
<dbReference type="PANTHER" id="PTHR32089">
    <property type="entry name" value="METHYL-ACCEPTING CHEMOTAXIS PROTEIN MCPB"/>
    <property type="match status" value="1"/>
</dbReference>
<evidence type="ECO:0000256" key="3">
    <source>
        <dbReference type="ARBA" id="ARBA00029447"/>
    </source>
</evidence>
<evidence type="ECO:0000256" key="6">
    <source>
        <dbReference type="SAM" id="Phobius"/>
    </source>
</evidence>
<dbReference type="Gene3D" id="1.10.287.950">
    <property type="entry name" value="Methyl-accepting chemotaxis protein"/>
    <property type="match status" value="1"/>
</dbReference>
<feature type="domain" description="Methyl-accepting transducer" evidence="7">
    <location>
        <begin position="404"/>
        <end position="640"/>
    </location>
</feature>
<organism evidence="8 9">
    <name type="scientific">Aliidiomarina minuta</name>
    <dbReference type="NCBI Taxonomy" id="880057"/>
    <lineage>
        <taxon>Bacteria</taxon>
        <taxon>Pseudomonadati</taxon>
        <taxon>Pseudomonadota</taxon>
        <taxon>Gammaproteobacteria</taxon>
        <taxon>Alteromonadales</taxon>
        <taxon>Idiomarinaceae</taxon>
        <taxon>Aliidiomarina</taxon>
    </lineage>
</organism>
<comment type="similarity">
    <text evidence="3">Belongs to the methyl-accepting chemotaxis (MCP) protein family.</text>
</comment>
<feature type="transmembrane region" description="Helical" evidence="6">
    <location>
        <begin position="15"/>
        <end position="37"/>
    </location>
</feature>
<keyword evidence="5" id="KW-0175">Coiled coil</keyword>